<accession>A0A9X4YE94</accession>
<evidence type="ECO:0000313" key="3">
    <source>
        <dbReference type="Proteomes" id="UP000460751"/>
    </source>
</evidence>
<organism evidence="2 3">
    <name type="scientific">Vreelandella halophila</name>
    <dbReference type="NCBI Taxonomy" id="86177"/>
    <lineage>
        <taxon>Bacteria</taxon>
        <taxon>Pseudomonadati</taxon>
        <taxon>Pseudomonadota</taxon>
        <taxon>Gammaproteobacteria</taxon>
        <taxon>Oceanospirillales</taxon>
        <taxon>Halomonadaceae</taxon>
        <taxon>Vreelandella</taxon>
    </lineage>
</organism>
<comment type="caution">
    <text evidence="2">The sequence shown here is derived from an EMBL/GenBank/DDBJ whole genome shotgun (WGS) entry which is preliminary data.</text>
</comment>
<sequence length="160" mass="18194">MAEQKDNVVALHESKPSFAFVYRRARYTLSFDERYLYEEQNGFGGNTQKVHLLHRLSPKLREEYIGSQKATDQVRKGWLLLLGAAVIFFSEFRSQIPLLAPSLSVIGLLVLAYNIPKAWPRHWTKVCDDWDCLVSAIPHKEGDSDNQAGERAAFLDELAG</sequence>
<dbReference type="RefSeq" id="WP_160899635.1">
    <property type="nucleotide sequence ID" value="NZ_WMEX01000011.1"/>
</dbReference>
<evidence type="ECO:0000313" key="2">
    <source>
        <dbReference type="EMBL" id="MYL28144.1"/>
    </source>
</evidence>
<keyword evidence="1" id="KW-0812">Transmembrane</keyword>
<evidence type="ECO:0000256" key="1">
    <source>
        <dbReference type="SAM" id="Phobius"/>
    </source>
</evidence>
<reference evidence="2 3" key="1">
    <citation type="submission" date="2019-11" db="EMBL/GenBank/DDBJ databases">
        <title>Genome sequences of 17 halophilic strains isolated from different environments.</title>
        <authorList>
            <person name="Furrow R.E."/>
        </authorList>
    </citation>
    <scope>NUCLEOTIDE SEQUENCE [LARGE SCALE GENOMIC DNA]</scope>
    <source>
        <strain evidence="2 3">22507_15_FS</strain>
    </source>
</reference>
<keyword evidence="1" id="KW-1133">Transmembrane helix</keyword>
<name>A0A9X4YE94_9GAMM</name>
<dbReference type="Proteomes" id="UP000460751">
    <property type="component" value="Unassembled WGS sequence"/>
</dbReference>
<gene>
    <name evidence="2" type="ORF">GLW01_15240</name>
</gene>
<protein>
    <submittedName>
        <fullName evidence="2">Uncharacterized protein</fullName>
    </submittedName>
</protein>
<dbReference type="EMBL" id="WMEX01000011">
    <property type="protein sequence ID" value="MYL28144.1"/>
    <property type="molecule type" value="Genomic_DNA"/>
</dbReference>
<feature type="transmembrane region" description="Helical" evidence="1">
    <location>
        <begin position="98"/>
        <end position="115"/>
    </location>
</feature>
<dbReference type="AlphaFoldDB" id="A0A9X4YE94"/>
<feature type="transmembrane region" description="Helical" evidence="1">
    <location>
        <begin position="77"/>
        <end position="92"/>
    </location>
</feature>
<proteinExistence type="predicted"/>
<keyword evidence="3" id="KW-1185">Reference proteome</keyword>
<keyword evidence="1" id="KW-0472">Membrane</keyword>